<reference evidence="3" key="1">
    <citation type="submission" date="2016-03" db="EMBL/GenBank/DDBJ databases">
        <authorList>
            <person name="Heylen K."/>
            <person name="De Vos P."/>
            <person name="Vekeman B."/>
        </authorList>
    </citation>
    <scope>NUCLEOTIDE SEQUENCE [LARGE SCALE GENOMIC DNA]</scope>
    <source>
        <strain evidence="3">R-45383</strain>
    </source>
</reference>
<evidence type="ECO:0000313" key="2">
    <source>
        <dbReference type="EMBL" id="OAI20157.1"/>
    </source>
</evidence>
<dbReference type="EMBL" id="LUUK01000145">
    <property type="protein sequence ID" value="OAI20157.1"/>
    <property type="molecule type" value="Genomic_DNA"/>
</dbReference>
<dbReference type="PANTHER" id="PTHR10859">
    <property type="entry name" value="GLYCOSYL TRANSFERASE"/>
    <property type="match status" value="1"/>
</dbReference>
<protein>
    <submittedName>
        <fullName evidence="2">Glycosyl transferase</fullName>
    </submittedName>
</protein>
<dbReference type="GO" id="GO:0016740">
    <property type="term" value="F:transferase activity"/>
    <property type="evidence" value="ECO:0007669"/>
    <property type="project" value="UniProtKB-KW"/>
</dbReference>
<keyword evidence="3" id="KW-1185">Reference proteome</keyword>
<organism evidence="2 3">
    <name type="scientific">Methylomonas koyamae</name>
    <dbReference type="NCBI Taxonomy" id="702114"/>
    <lineage>
        <taxon>Bacteria</taxon>
        <taxon>Pseudomonadati</taxon>
        <taxon>Pseudomonadota</taxon>
        <taxon>Gammaproteobacteria</taxon>
        <taxon>Methylococcales</taxon>
        <taxon>Methylococcaceae</taxon>
        <taxon>Methylomonas</taxon>
    </lineage>
</organism>
<gene>
    <name evidence="2" type="ORF">A1355_03100</name>
</gene>
<dbReference type="SUPFAM" id="SSF53448">
    <property type="entry name" value="Nucleotide-diphospho-sugar transferases"/>
    <property type="match status" value="1"/>
</dbReference>
<feature type="domain" description="Glycosyltransferase 2-like" evidence="1">
    <location>
        <begin position="6"/>
        <end position="169"/>
    </location>
</feature>
<dbReference type="PANTHER" id="PTHR10859:SF91">
    <property type="entry name" value="DOLICHYL-PHOSPHATE BETA-GLUCOSYLTRANSFERASE"/>
    <property type="match status" value="1"/>
</dbReference>
<dbReference type="CDD" id="cd04179">
    <property type="entry name" value="DPM_DPG-synthase_like"/>
    <property type="match status" value="1"/>
</dbReference>
<dbReference type="RefSeq" id="WP_064027470.1">
    <property type="nucleotide sequence ID" value="NZ_LUUK01000145.1"/>
</dbReference>
<proteinExistence type="predicted"/>
<dbReference type="InterPro" id="IPR029044">
    <property type="entry name" value="Nucleotide-diphossugar_trans"/>
</dbReference>
<dbReference type="STRING" id="702114.A1355_03100"/>
<comment type="caution">
    <text evidence="2">The sequence shown here is derived from an EMBL/GenBank/DDBJ whole genome shotgun (WGS) entry which is preliminary data.</text>
</comment>
<dbReference type="GO" id="GO:0006487">
    <property type="term" value="P:protein N-linked glycosylation"/>
    <property type="evidence" value="ECO:0007669"/>
    <property type="project" value="TreeGrafter"/>
</dbReference>
<sequence length="246" mass="26969">MTIKVCIVIPVYNHERALPALLARLKPHGLPCLLVNDGSSPACGQVLRELAAAQGDWLSLLERPANGGKGAAVVDGFRQALARGFSHALQIDADGQHDTADIPAFLALARLYPDAMILGAPRYGADAPRSRVHGRRITNFWIRINTWSDAIADGMCGFRLYPLAAVERLLAGQRVASGMAFDIDIVVRLHWQGVAALNLPTAVRYPEDGVSHFRLLRDNALISATHARLFFGMLLRLPVLLFRRLR</sequence>
<evidence type="ECO:0000259" key="1">
    <source>
        <dbReference type="Pfam" id="PF00535"/>
    </source>
</evidence>
<dbReference type="Proteomes" id="UP000077628">
    <property type="component" value="Unassembled WGS sequence"/>
</dbReference>
<evidence type="ECO:0000313" key="3">
    <source>
        <dbReference type="Proteomes" id="UP000077628"/>
    </source>
</evidence>
<name>A0A177NQ07_9GAMM</name>
<dbReference type="InterPro" id="IPR001173">
    <property type="entry name" value="Glyco_trans_2-like"/>
</dbReference>
<dbReference type="Pfam" id="PF00535">
    <property type="entry name" value="Glycos_transf_2"/>
    <property type="match status" value="1"/>
</dbReference>
<dbReference type="OrthoDB" id="9804335at2"/>
<accession>A0A177NQ07</accession>
<keyword evidence="2" id="KW-0808">Transferase</keyword>
<dbReference type="Gene3D" id="3.90.550.10">
    <property type="entry name" value="Spore Coat Polysaccharide Biosynthesis Protein SpsA, Chain A"/>
    <property type="match status" value="1"/>
</dbReference>
<dbReference type="AlphaFoldDB" id="A0A177NQ07"/>